<dbReference type="RefSeq" id="WP_083674128.1">
    <property type="nucleotide sequence ID" value="NZ_FTNM01000002.1"/>
</dbReference>
<dbReference type="Pfam" id="PF00144">
    <property type="entry name" value="Beta-lactamase"/>
    <property type="match status" value="1"/>
</dbReference>
<dbReference type="PANTHER" id="PTHR46825:SF9">
    <property type="entry name" value="BETA-LACTAMASE-RELATED DOMAIN-CONTAINING PROTEIN"/>
    <property type="match status" value="1"/>
</dbReference>
<proteinExistence type="predicted"/>
<keyword evidence="1" id="KW-0732">Signal</keyword>
<evidence type="ECO:0000259" key="2">
    <source>
        <dbReference type="Pfam" id="PF00144"/>
    </source>
</evidence>
<dbReference type="Gene3D" id="3.40.710.10">
    <property type="entry name" value="DD-peptidase/beta-lactamase superfamily"/>
    <property type="match status" value="1"/>
</dbReference>
<dbReference type="InterPro" id="IPR001466">
    <property type="entry name" value="Beta-lactam-related"/>
</dbReference>
<feature type="signal peptide" evidence="1">
    <location>
        <begin position="1"/>
        <end position="18"/>
    </location>
</feature>
<evidence type="ECO:0000256" key="1">
    <source>
        <dbReference type="SAM" id="SignalP"/>
    </source>
</evidence>
<feature type="domain" description="Beta-lactamase-related" evidence="2">
    <location>
        <begin position="110"/>
        <end position="365"/>
    </location>
</feature>
<dbReference type="EMBL" id="FTNM01000002">
    <property type="protein sequence ID" value="SIQ99244.1"/>
    <property type="molecule type" value="Genomic_DNA"/>
</dbReference>
<feature type="chain" id="PRO_5011958414" evidence="1">
    <location>
        <begin position="19"/>
        <end position="442"/>
    </location>
</feature>
<dbReference type="Proteomes" id="UP000185924">
    <property type="component" value="Unassembled WGS sequence"/>
</dbReference>
<name>A0A1N6XA59_9BACT</name>
<gene>
    <name evidence="3" type="ORF">SAMN05421545_2027</name>
</gene>
<evidence type="ECO:0000313" key="3">
    <source>
        <dbReference type="EMBL" id="SIQ99244.1"/>
    </source>
</evidence>
<dbReference type="AlphaFoldDB" id="A0A1N6XA59"/>
<dbReference type="PANTHER" id="PTHR46825">
    <property type="entry name" value="D-ALANYL-D-ALANINE-CARBOXYPEPTIDASE/ENDOPEPTIDASE AMPH"/>
    <property type="match status" value="1"/>
</dbReference>
<protein>
    <submittedName>
        <fullName evidence="3">CubicO group peptidase, beta-lactamase class C family</fullName>
    </submittedName>
</protein>
<keyword evidence="4" id="KW-1185">Reference proteome</keyword>
<dbReference type="InterPro" id="IPR012338">
    <property type="entry name" value="Beta-lactam/transpept-like"/>
</dbReference>
<dbReference type="SUPFAM" id="SSF56601">
    <property type="entry name" value="beta-lactamase/transpeptidase-like"/>
    <property type="match status" value="1"/>
</dbReference>
<accession>A0A1N6XA59</accession>
<dbReference type="PROSITE" id="PS51257">
    <property type="entry name" value="PROKAR_LIPOPROTEIN"/>
    <property type="match status" value="1"/>
</dbReference>
<evidence type="ECO:0000313" key="4">
    <source>
        <dbReference type="Proteomes" id="UP000185924"/>
    </source>
</evidence>
<dbReference type="OrthoDB" id="9793489at2"/>
<organism evidence="3 4">
    <name type="scientific">Pontibacter lucknowensis</name>
    <dbReference type="NCBI Taxonomy" id="1077936"/>
    <lineage>
        <taxon>Bacteria</taxon>
        <taxon>Pseudomonadati</taxon>
        <taxon>Bacteroidota</taxon>
        <taxon>Cytophagia</taxon>
        <taxon>Cytophagales</taxon>
        <taxon>Hymenobacteraceae</taxon>
        <taxon>Pontibacter</taxon>
    </lineage>
</organism>
<reference evidence="4" key="1">
    <citation type="submission" date="2017-01" db="EMBL/GenBank/DDBJ databases">
        <authorList>
            <person name="Varghese N."/>
            <person name="Submissions S."/>
        </authorList>
    </citation>
    <scope>NUCLEOTIDE SEQUENCE [LARGE SCALE GENOMIC DNA]</scope>
    <source>
        <strain evidence="4">DM9</strain>
    </source>
</reference>
<dbReference type="InterPro" id="IPR050491">
    <property type="entry name" value="AmpC-like"/>
</dbReference>
<sequence length="442" mass="48295">MYRRLTVALLLCSMFACQGEFRKPEHSQIQQLEAGLFPSLSLPKNTAPQGVSSGSTSGGVVPYLTAHAASTTTGNDADAVEQQSIFYNVVAADGSVVQQEALPGSAFIDFDETLHAIMQRYDVPGISVSITRNGEPVFVRSYGYADRENEELVSDQSLFRIASLSKPITSAGILKLIQDGKLTLADKVFGPEGILADEFPAPAADPNIGLITVYHLLTHTAGWSNSAGDPMLVEYAATAREIITEQLLHRALDHHPGLTNAYSNLGYSILGRVIEKVTGKTYQEYIQEDILQPAKVVGMRIAGDTEAEKAPKEVKYYQQEHSPYAYNMTRMDSHGGWLSSTGDLMRFMALIDRNPAIPDLISSNLLQSTYFGGDTWTHYGSLPGTTAVLSRVNDEYSFVVLANTRYNRSPNQIADEVTDALKLKILSMESWPNGTEQLASND</sequence>
<dbReference type="STRING" id="1077936.SAMN05421545_2027"/>